<evidence type="ECO:0000313" key="1">
    <source>
        <dbReference type="EMBL" id="MEE2031979.1"/>
    </source>
</evidence>
<reference evidence="1 2" key="1">
    <citation type="submission" date="2023-08" db="EMBL/GenBank/DDBJ databases">
        <authorList>
            <person name="Girao M."/>
            <person name="Carvalho M.F."/>
        </authorList>
    </citation>
    <scope>NUCLEOTIDE SEQUENCE [LARGE SCALE GENOMIC DNA]</scope>
    <source>
        <strain evidence="1 2">CC-R104</strain>
    </source>
</reference>
<organism evidence="1 2">
    <name type="scientific">Rhodococcus chondri</name>
    <dbReference type="NCBI Taxonomy" id="3065941"/>
    <lineage>
        <taxon>Bacteria</taxon>
        <taxon>Bacillati</taxon>
        <taxon>Actinomycetota</taxon>
        <taxon>Actinomycetes</taxon>
        <taxon>Mycobacteriales</taxon>
        <taxon>Nocardiaceae</taxon>
        <taxon>Rhodococcus</taxon>
    </lineage>
</organism>
<proteinExistence type="predicted"/>
<accession>A0ABU7JR55</accession>
<gene>
    <name evidence="1" type="ORF">Q8814_07625</name>
</gene>
<dbReference type="PROSITE" id="PS51257">
    <property type="entry name" value="PROKAR_LIPOPROTEIN"/>
    <property type="match status" value="1"/>
</dbReference>
<dbReference type="RefSeq" id="WP_330151413.1">
    <property type="nucleotide sequence ID" value="NZ_JAUZMZ010000029.1"/>
</dbReference>
<name>A0ABU7JR55_9NOCA</name>
<keyword evidence="2" id="KW-1185">Reference proteome</keyword>
<dbReference type="EMBL" id="JAUZMZ010000029">
    <property type="protein sequence ID" value="MEE2031979.1"/>
    <property type="molecule type" value="Genomic_DNA"/>
</dbReference>
<dbReference type="Proteomes" id="UP001331936">
    <property type="component" value="Unassembled WGS sequence"/>
</dbReference>
<comment type="caution">
    <text evidence="1">The sequence shown here is derived from an EMBL/GenBank/DDBJ whole genome shotgun (WGS) entry which is preliminary data.</text>
</comment>
<sequence>MGVGAGRFAATAVLMLLSACAQPHRSKDAEDLESAVAAMSGVEDVDVLYTNDFSLGSDLDVDIAVEEARIAEIVAVAAVLERRGTLDPESLGDETRALRAVLREIPGTEVAWSYREGEGHSLGFGRAPAGAALMAVRSHIDAHDLTVTVGEFDAAPRWTVTMPLGISAEKEIHETVEQLPLPARALVVEDGHVSMATVVVENEGEAETDLAAVIAAFTPTEEHPLMLEWQGTQNGRDDERRFAGRVHIAGCAYPAILGESEPERFYAAEAMELRDRLRARYDTCD</sequence>
<evidence type="ECO:0008006" key="3">
    <source>
        <dbReference type="Google" id="ProtNLM"/>
    </source>
</evidence>
<protein>
    <recommendedName>
        <fullName evidence="3">Lipoprotein</fullName>
    </recommendedName>
</protein>
<evidence type="ECO:0000313" key="2">
    <source>
        <dbReference type="Proteomes" id="UP001331936"/>
    </source>
</evidence>